<feature type="domain" description="Alpha/beta hydrolase fold-3" evidence="2">
    <location>
        <begin position="2"/>
        <end position="141"/>
    </location>
</feature>
<organism evidence="3 4">
    <name type="scientific">Periconia macrospinosa</name>
    <dbReference type="NCBI Taxonomy" id="97972"/>
    <lineage>
        <taxon>Eukaryota</taxon>
        <taxon>Fungi</taxon>
        <taxon>Dikarya</taxon>
        <taxon>Ascomycota</taxon>
        <taxon>Pezizomycotina</taxon>
        <taxon>Dothideomycetes</taxon>
        <taxon>Pleosporomycetidae</taxon>
        <taxon>Pleosporales</taxon>
        <taxon>Massarineae</taxon>
        <taxon>Periconiaceae</taxon>
        <taxon>Periconia</taxon>
    </lineage>
</organism>
<dbReference type="InterPro" id="IPR013094">
    <property type="entry name" value="AB_hydrolase_3"/>
</dbReference>
<evidence type="ECO:0000313" key="3">
    <source>
        <dbReference type="EMBL" id="PVI01001.1"/>
    </source>
</evidence>
<dbReference type="SUPFAM" id="SSF53474">
    <property type="entry name" value="alpha/beta-Hydrolases"/>
    <property type="match status" value="1"/>
</dbReference>
<keyword evidence="1 3" id="KW-0378">Hydrolase</keyword>
<evidence type="ECO:0000256" key="1">
    <source>
        <dbReference type="ARBA" id="ARBA00022801"/>
    </source>
</evidence>
<dbReference type="Gene3D" id="3.40.50.1820">
    <property type="entry name" value="alpha/beta hydrolase"/>
    <property type="match status" value="1"/>
</dbReference>
<accession>A0A2V1DSC0</accession>
<dbReference type="Pfam" id="PF07859">
    <property type="entry name" value="Abhydrolase_3"/>
    <property type="match status" value="1"/>
</dbReference>
<dbReference type="STRING" id="97972.A0A2V1DSC0"/>
<reference evidence="3 4" key="1">
    <citation type="journal article" date="2018" name="Sci. Rep.">
        <title>Comparative genomics provides insights into the lifestyle and reveals functional heterogeneity of dark septate endophytic fungi.</title>
        <authorList>
            <person name="Knapp D.G."/>
            <person name="Nemeth J.B."/>
            <person name="Barry K."/>
            <person name="Hainaut M."/>
            <person name="Henrissat B."/>
            <person name="Johnson J."/>
            <person name="Kuo A."/>
            <person name="Lim J.H.P."/>
            <person name="Lipzen A."/>
            <person name="Nolan M."/>
            <person name="Ohm R.A."/>
            <person name="Tamas L."/>
            <person name="Grigoriev I.V."/>
            <person name="Spatafora J.W."/>
            <person name="Nagy L.G."/>
            <person name="Kovacs G.M."/>
        </authorList>
    </citation>
    <scope>NUCLEOTIDE SEQUENCE [LARGE SCALE GENOMIC DNA]</scope>
    <source>
        <strain evidence="3 4">DSE2036</strain>
    </source>
</reference>
<dbReference type="InterPro" id="IPR050300">
    <property type="entry name" value="GDXG_lipolytic_enzyme"/>
</dbReference>
<evidence type="ECO:0000313" key="4">
    <source>
        <dbReference type="Proteomes" id="UP000244855"/>
    </source>
</evidence>
<name>A0A2V1DSC0_9PLEO</name>
<dbReference type="PANTHER" id="PTHR48081">
    <property type="entry name" value="AB HYDROLASE SUPERFAMILY PROTEIN C4A8.06C"/>
    <property type="match status" value="1"/>
</dbReference>
<dbReference type="PANTHER" id="PTHR48081:SF8">
    <property type="entry name" value="ALPHA_BETA HYDROLASE FOLD-3 DOMAIN-CONTAINING PROTEIN-RELATED"/>
    <property type="match status" value="1"/>
</dbReference>
<dbReference type="Proteomes" id="UP000244855">
    <property type="component" value="Unassembled WGS sequence"/>
</dbReference>
<protein>
    <submittedName>
        <fullName evidence="3">Alpha/beta-hydrolase</fullName>
    </submittedName>
</protein>
<dbReference type="OrthoDB" id="408631at2759"/>
<keyword evidence="4" id="KW-1185">Reference proteome</keyword>
<dbReference type="GO" id="GO:0016787">
    <property type="term" value="F:hydrolase activity"/>
    <property type="evidence" value="ECO:0007669"/>
    <property type="project" value="UniProtKB-KW"/>
</dbReference>
<evidence type="ECO:0000259" key="2">
    <source>
        <dbReference type="Pfam" id="PF07859"/>
    </source>
</evidence>
<dbReference type="AlphaFoldDB" id="A0A2V1DSC0"/>
<dbReference type="EMBL" id="KZ805364">
    <property type="protein sequence ID" value="PVI01001.1"/>
    <property type="molecule type" value="Genomic_DNA"/>
</dbReference>
<dbReference type="InterPro" id="IPR029058">
    <property type="entry name" value="AB_hydrolase_fold"/>
</dbReference>
<proteinExistence type="predicted"/>
<gene>
    <name evidence="3" type="ORF">DM02DRAFT_613969</name>
</gene>
<sequence>MRVGVSGFSAGGTLALAAASSLNGTSNSFAPSLEIPIAIAIYPVTDLSIAPEAKAVPNPLQAHPPFMQHMFNDCYAPDLSTRSDPRISPSKAESHTFPASVVIITCEGDIFRPEASALAEALDDGKRKVINHNLLAVAHGFDKGCTVGTNDWDKREEAYDLVTRALKEAMGL</sequence>